<dbReference type="AlphaFoldDB" id="A0A2D0KVR2"/>
<feature type="chain" id="PRO_5012226313" description="Secreted protein" evidence="1">
    <location>
        <begin position="26"/>
        <end position="161"/>
    </location>
</feature>
<sequence>MKSLKKHTAYSLFLIMIFFSNNAFSSAYYHMNFINNSNTAKVTITREDYNCMYNTGPSPIKLSSKENISFDIEDSNNIFSHCHDKTKYILWSVNYSHGSDTANCKIIMDHSNDDIDNVWRTFFETYDECQFPVKFTCDGSEQACQNGLTTRHKQQLTMIIN</sequence>
<proteinExistence type="predicted"/>
<dbReference type="RefSeq" id="WP_099111338.1">
    <property type="nucleotide sequence ID" value="NZ_CAWNRH010000104.1"/>
</dbReference>
<name>A0A2D0KVR2_9GAMM</name>
<feature type="signal peptide" evidence="1">
    <location>
        <begin position="1"/>
        <end position="25"/>
    </location>
</feature>
<organism evidence="2 3">
    <name type="scientific">Xenorhabdus stockiae</name>
    <dbReference type="NCBI Taxonomy" id="351614"/>
    <lineage>
        <taxon>Bacteria</taxon>
        <taxon>Pseudomonadati</taxon>
        <taxon>Pseudomonadota</taxon>
        <taxon>Gammaproteobacteria</taxon>
        <taxon>Enterobacterales</taxon>
        <taxon>Morganellaceae</taxon>
        <taxon>Xenorhabdus</taxon>
    </lineage>
</organism>
<evidence type="ECO:0008006" key="4">
    <source>
        <dbReference type="Google" id="ProtNLM"/>
    </source>
</evidence>
<protein>
    <recommendedName>
        <fullName evidence="4">Secreted protein</fullName>
    </recommendedName>
</protein>
<dbReference type="EMBL" id="NJAJ01000003">
    <property type="protein sequence ID" value="PHM67514.1"/>
    <property type="molecule type" value="Genomic_DNA"/>
</dbReference>
<dbReference type="Proteomes" id="UP000222366">
    <property type="component" value="Unassembled WGS sequence"/>
</dbReference>
<evidence type="ECO:0000313" key="2">
    <source>
        <dbReference type="EMBL" id="PHM67514.1"/>
    </source>
</evidence>
<evidence type="ECO:0000256" key="1">
    <source>
        <dbReference type="SAM" id="SignalP"/>
    </source>
</evidence>
<gene>
    <name evidence="2" type="ORF">Xsto_00396</name>
</gene>
<accession>A0A2D0KVR2</accession>
<reference evidence="2 3" key="1">
    <citation type="journal article" date="2017" name="Nat. Microbiol.">
        <title>Natural product diversity associated with the nematode symbionts Photorhabdus and Xenorhabdus.</title>
        <authorList>
            <person name="Tobias N.J."/>
            <person name="Wolff H."/>
            <person name="Djahanschiri B."/>
            <person name="Grundmann F."/>
            <person name="Kronenwerth M."/>
            <person name="Shi Y.M."/>
            <person name="Simonyi S."/>
            <person name="Grun P."/>
            <person name="Shapiro-Ilan D."/>
            <person name="Pidot S.J."/>
            <person name="Stinear T.P."/>
            <person name="Ebersberger I."/>
            <person name="Bode H.B."/>
        </authorList>
    </citation>
    <scope>NUCLEOTIDE SEQUENCE [LARGE SCALE GENOMIC DNA]</scope>
    <source>
        <strain evidence="2 3">DSM 17904</strain>
    </source>
</reference>
<comment type="caution">
    <text evidence="2">The sequence shown here is derived from an EMBL/GenBank/DDBJ whole genome shotgun (WGS) entry which is preliminary data.</text>
</comment>
<keyword evidence="1" id="KW-0732">Signal</keyword>
<evidence type="ECO:0000313" key="3">
    <source>
        <dbReference type="Proteomes" id="UP000222366"/>
    </source>
</evidence>
<keyword evidence="3" id="KW-1185">Reference proteome</keyword>